<dbReference type="Proteomes" id="UP001501442">
    <property type="component" value="Unassembled WGS sequence"/>
</dbReference>
<evidence type="ECO:0000256" key="1">
    <source>
        <dbReference type="SAM" id="Phobius"/>
    </source>
</evidence>
<reference evidence="3" key="1">
    <citation type="journal article" date="2019" name="Int. J. Syst. Evol. Microbiol.">
        <title>The Global Catalogue of Microorganisms (GCM) 10K type strain sequencing project: providing services to taxonomists for standard genome sequencing and annotation.</title>
        <authorList>
            <consortium name="The Broad Institute Genomics Platform"/>
            <consortium name="The Broad Institute Genome Sequencing Center for Infectious Disease"/>
            <person name="Wu L."/>
            <person name="Ma J."/>
        </authorList>
    </citation>
    <scope>NUCLEOTIDE SEQUENCE [LARGE SCALE GENOMIC DNA]</scope>
    <source>
        <strain evidence="3">JCM 17939</strain>
    </source>
</reference>
<evidence type="ECO:0008006" key="4">
    <source>
        <dbReference type="Google" id="ProtNLM"/>
    </source>
</evidence>
<feature type="transmembrane region" description="Helical" evidence="1">
    <location>
        <begin position="60"/>
        <end position="84"/>
    </location>
</feature>
<sequence length="118" mass="12626">MVYQPVREVTQHRRGLGIAALVLGIAGLLTLWLCGLGTLPALAGVVVGVIAVVKRNGRGMAIAGLILSAVTLALAIAFAVWFYGRIAPCSNQARYPTKQARDECLQKRVPFFQATPRP</sequence>
<evidence type="ECO:0000313" key="2">
    <source>
        <dbReference type="EMBL" id="GAA4630662.1"/>
    </source>
</evidence>
<accession>A0ABP8UIA6</accession>
<keyword evidence="1" id="KW-0472">Membrane</keyword>
<feature type="transmembrane region" description="Helical" evidence="1">
    <location>
        <begin position="20"/>
        <end position="53"/>
    </location>
</feature>
<gene>
    <name evidence="2" type="ORF">GCM10023196_056880</name>
</gene>
<proteinExistence type="predicted"/>
<evidence type="ECO:0000313" key="3">
    <source>
        <dbReference type="Proteomes" id="UP001501442"/>
    </source>
</evidence>
<protein>
    <recommendedName>
        <fullName evidence="4">DUF4190 domain-containing protein</fullName>
    </recommendedName>
</protein>
<name>A0ABP8UIA6_9ACTN</name>
<organism evidence="2 3">
    <name type="scientific">Actinoallomurus vinaceus</name>
    <dbReference type="NCBI Taxonomy" id="1080074"/>
    <lineage>
        <taxon>Bacteria</taxon>
        <taxon>Bacillati</taxon>
        <taxon>Actinomycetota</taxon>
        <taxon>Actinomycetes</taxon>
        <taxon>Streptosporangiales</taxon>
        <taxon>Thermomonosporaceae</taxon>
        <taxon>Actinoallomurus</taxon>
    </lineage>
</organism>
<keyword evidence="3" id="KW-1185">Reference proteome</keyword>
<keyword evidence="1" id="KW-1133">Transmembrane helix</keyword>
<dbReference type="EMBL" id="BAABHK010000008">
    <property type="protein sequence ID" value="GAA4630662.1"/>
    <property type="molecule type" value="Genomic_DNA"/>
</dbReference>
<keyword evidence="1" id="KW-0812">Transmembrane</keyword>
<dbReference type="RefSeq" id="WP_345434141.1">
    <property type="nucleotide sequence ID" value="NZ_BAABHK010000008.1"/>
</dbReference>
<comment type="caution">
    <text evidence="2">The sequence shown here is derived from an EMBL/GenBank/DDBJ whole genome shotgun (WGS) entry which is preliminary data.</text>
</comment>